<keyword evidence="2" id="KW-1185">Reference proteome</keyword>
<protein>
    <submittedName>
        <fullName evidence="1">Uncharacterized protein</fullName>
    </submittedName>
</protein>
<comment type="caution">
    <text evidence="1">The sequence shown here is derived from an EMBL/GenBank/DDBJ whole genome shotgun (WGS) entry which is preliminary data.</text>
</comment>
<dbReference type="Proteomes" id="UP000814033">
    <property type="component" value="Unassembled WGS sequence"/>
</dbReference>
<proteinExistence type="predicted"/>
<accession>A0ACB8RB77</accession>
<name>A0ACB8RB77_9AGAM</name>
<evidence type="ECO:0000313" key="1">
    <source>
        <dbReference type="EMBL" id="KAI0041309.1"/>
    </source>
</evidence>
<organism evidence="1 2">
    <name type="scientific">Auriscalpium vulgare</name>
    <dbReference type="NCBI Taxonomy" id="40419"/>
    <lineage>
        <taxon>Eukaryota</taxon>
        <taxon>Fungi</taxon>
        <taxon>Dikarya</taxon>
        <taxon>Basidiomycota</taxon>
        <taxon>Agaricomycotina</taxon>
        <taxon>Agaricomycetes</taxon>
        <taxon>Russulales</taxon>
        <taxon>Auriscalpiaceae</taxon>
        <taxon>Auriscalpium</taxon>
    </lineage>
</organism>
<dbReference type="EMBL" id="MU276130">
    <property type="protein sequence ID" value="KAI0041309.1"/>
    <property type="molecule type" value="Genomic_DNA"/>
</dbReference>
<gene>
    <name evidence="1" type="ORF">FA95DRAFT_709755</name>
</gene>
<evidence type="ECO:0000313" key="2">
    <source>
        <dbReference type="Proteomes" id="UP000814033"/>
    </source>
</evidence>
<reference evidence="1" key="2">
    <citation type="journal article" date="2022" name="New Phytol.">
        <title>Evolutionary transition to the ectomycorrhizal habit in the genomes of a hyperdiverse lineage of mushroom-forming fungi.</title>
        <authorList>
            <person name="Looney B."/>
            <person name="Miyauchi S."/>
            <person name="Morin E."/>
            <person name="Drula E."/>
            <person name="Courty P.E."/>
            <person name="Kohler A."/>
            <person name="Kuo A."/>
            <person name="LaButti K."/>
            <person name="Pangilinan J."/>
            <person name="Lipzen A."/>
            <person name="Riley R."/>
            <person name="Andreopoulos W."/>
            <person name="He G."/>
            <person name="Johnson J."/>
            <person name="Nolan M."/>
            <person name="Tritt A."/>
            <person name="Barry K.W."/>
            <person name="Grigoriev I.V."/>
            <person name="Nagy L.G."/>
            <person name="Hibbett D."/>
            <person name="Henrissat B."/>
            <person name="Matheny P.B."/>
            <person name="Labbe J."/>
            <person name="Martin F.M."/>
        </authorList>
    </citation>
    <scope>NUCLEOTIDE SEQUENCE</scope>
    <source>
        <strain evidence="1">FP105234-sp</strain>
    </source>
</reference>
<reference evidence="1" key="1">
    <citation type="submission" date="2021-02" db="EMBL/GenBank/DDBJ databases">
        <authorList>
            <consortium name="DOE Joint Genome Institute"/>
            <person name="Ahrendt S."/>
            <person name="Looney B.P."/>
            <person name="Miyauchi S."/>
            <person name="Morin E."/>
            <person name="Drula E."/>
            <person name="Courty P.E."/>
            <person name="Chicoki N."/>
            <person name="Fauchery L."/>
            <person name="Kohler A."/>
            <person name="Kuo A."/>
            <person name="Labutti K."/>
            <person name="Pangilinan J."/>
            <person name="Lipzen A."/>
            <person name="Riley R."/>
            <person name="Andreopoulos W."/>
            <person name="He G."/>
            <person name="Johnson J."/>
            <person name="Barry K.W."/>
            <person name="Grigoriev I.V."/>
            <person name="Nagy L."/>
            <person name="Hibbett D."/>
            <person name="Henrissat B."/>
            <person name="Matheny P.B."/>
            <person name="Labbe J."/>
            <person name="Martin F."/>
        </authorList>
    </citation>
    <scope>NUCLEOTIDE SEQUENCE</scope>
    <source>
        <strain evidence="1">FP105234-sp</strain>
    </source>
</reference>
<sequence length="157" mass="17479">MKNSAHIRWSVWPPGSRGAQTLPNNESENLGISFFRPRQLDAHEAHRATIPIHATLLYISSSPFPNQDPAYVVSAGSSSRLLVQRYALSLCLVGTLKCKLRRIMDTAARRIRERRPARWWTTTITTQPAHPTDPLALTRASSARAALLTVDEVSHCA</sequence>